<dbReference type="EMBL" id="SUNJ01008826">
    <property type="protein sequence ID" value="TPP60913.1"/>
    <property type="molecule type" value="Genomic_DNA"/>
</dbReference>
<dbReference type="STRING" id="46835.A0A504YIA5"/>
<proteinExistence type="predicted"/>
<evidence type="ECO:0000313" key="2">
    <source>
        <dbReference type="EMBL" id="TPP60913.1"/>
    </source>
</evidence>
<feature type="region of interest" description="Disordered" evidence="1">
    <location>
        <begin position="176"/>
        <end position="198"/>
    </location>
</feature>
<protein>
    <submittedName>
        <fullName evidence="2">Uncharacterized protein</fullName>
    </submittedName>
</protein>
<dbReference type="OrthoDB" id="6246047at2759"/>
<organism evidence="2 3">
    <name type="scientific">Fasciola gigantica</name>
    <name type="common">Giant liver fluke</name>
    <dbReference type="NCBI Taxonomy" id="46835"/>
    <lineage>
        <taxon>Eukaryota</taxon>
        <taxon>Metazoa</taxon>
        <taxon>Spiralia</taxon>
        <taxon>Lophotrochozoa</taxon>
        <taxon>Platyhelminthes</taxon>
        <taxon>Trematoda</taxon>
        <taxon>Digenea</taxon>
        <taxon>Plagiorchiida</taxon>
        <taxon>Echinostomata</taxon>
        <taxon>Echinostomatoidea</taxon>
        <taxon>Fasciolidae</taxon>
        <taxon>Fasciola</taxon>
    </lineage>
</organism>
<dbReference type="Proteomes" id="UP000316759">
    <property type="component" value="Unassembled WGS sequence"/>
</dbReference>
<keyword evidence="3" id="KW-1185">Reference proteome</keyword>
<accession>A0A504YIA5</accession>
<gene>
    <name evidence="2" type="ORF">FGIG_02302</name>
</gene>
<dbReference type="AlphaFoldDB" id="A0A504YIA5"/>
<comment type="caution">
    <text evidence="2">The sequence shown here is derived from an EMBL/GenBank/DDBJ whole genome shotgun (WGS) entry which is preliminary data.</text>
</comment>
<evidence type="ECO:0000313" key="3">
    <source>
        <dbReference type="Proteomes" id="UP000316759"/>
    </source>
</evidence>
<evidence type="ECO:0000256" key="1">
    <source>
        <dbReference type="SAM" id="MobiDB-lite"/>
    </source>
</evidence>
<reference evidence="2 3" key="1">
    <citation type="submission" date="2019-04" db="EMBL/GenBank/DDBJ databases">
        <title>Annotation for the trematode Fasciola gigantica.</title>
        <authorList>
            <person name="Choi Y.-J."/>
        </authorList>
    </citation>
    <scope>NUCLEOTIDE SEQUENCE [LARGE SCALE GENOMIC DNA]</scope>
    <source>
        <strain evidence="2">Uganda_cow_1</strain>
    </source>
</reference>
<name>A0A504YIA5_FASGI</name>
<sequence>MKKPLILFAAGDTAPATFCLNITYLPKKQSVKMTGFLSPVSDFVNIQKVLDKQHNSLKINSSRLLVLYDSQLVPLHSTPNVCAENSKEDPDLMLCTQLSSLRYGVESSGDHQTVFTGCMEVTVLVRKRWPVLRYPKVCFRAHRGAAGDVDQAEARADKQETTSTVYPVAIQNRASNESVISEGSQTAVGRTPNAESNPVTEVKVHEPVLFNIAHPVVP</sequence>